<dbReference type="EMBL" id="GBRH01251581">
    <property type="protein sequence ID" value="JAD46314.1"/>
    <property type="molecule type" value="Transcribed_RNA"/>
</dbReference>
<dbReference type="AlphaFoldDB" id="A0A0A9A3R1"/>
<proteinExistence type="predicted"/>
<accession>A0A0A9A3R1</accession>
<name>A0A0A9A3R1_ARUDO</name>
<reference evidence="1" key="2">
    <citation type="journal article" date="2015" name="Data Brief">
        <title>Shoot transcriptome of the giant reed, Arundo donax.</title>
        <authorList>
            <person name="Barrero R.A."/>
            <person name="Guerrero F.D."/>
            <person name="Moolhuijzen P."/>
            <person name="Goolsby J.A."/>
            <person name="Tidwell J."/>
            <person name="Bellgard S.E."/>
            <person name="Bellgard M.I."/>
        </authorList>
    </citation>
    <scope>NUCLEOTIDE SEQUENCE</scope>
    <source>
        <tissue evidence="1">Shoot tissue taken approximately 20 cm above the soil surface</tissue>
    </source>
</reference>
<protein>
    <submittedName>
        <fullName evidence="1">Uncharacterized protein</fullName>
    </submittedName>
</protein>
<organism evidence="1">
    <name type="scientific">Arundo donax</name>
    <name type="common">Giant reed</name>
    <name type="synonym">Donax arundinaceus</name>
    <dbReference type="NCBI Taxonomy" id="35708"/>
    <lineage>
        <taxon>Eukaryota</taxon>
        <taxon>Viridiplantae</taxon>
        <taxon>Streptophyta</taxon>
        <taxon>Embryophyta</taxon>
        <taxon>Tracheophyta</taxon>
        <taxon>Spermatophyta</taxon>
        <taxon>Magnoliopsida</taxon>
        <taxon>Liliopsida</taxon>
        <taxon>Poales</taxon>
        <taxon>Poaceae</taxon>
        <taxon>PACMAD clade</taxon>
        <taxon>Arundinoideae</taxon>
        <taxon>Arundineae</taxon>
        <taxon>Arundo</taxon>
    </lineage>
</organism>
<sequence length="16" mass="1687">MYSSPPPCSACTASWV</sequence>
<evidence type="ECO:0000313" key="1">
    <source>
        <dbReference type="EMBL" id="JAD46314.1"/>
    </source>
</evidence>
<reference evidence="1" key="1">
    <citation type="submission" date="2014-09" db="EMBL/GenBank/DDBJ databases">
        <authorList>
            <person name="Magalhaes I.L.F."/>
            <person name="Oliveira U."/>
            <person name="Santos F.R."/>
            <person name="Vidigal T.H.D.A."/>
            <person name="Brescovit A.D."/>
            <person name="Santos A.J."/>
        </authorList>
    </citation>
    <scope>NUCLEOTIDE SEQUENCE</scope>
    <source>
        <tissue evidence="1">Shoot tissue taken approximately 20 cm above the soil surface</tissue>
    </source>
</reference>